<evidence type="ECO:0008006" key="4">
    <source>
        <dbReference type="Google" id="ProtNLM"/>
    </source>
</evidence>
<dbReference type="Proteomes" id="UP000642180">
    <property type="component" value="Unassembled WGS sequence"/>
</dbReference>
<keyword evidence="1" id="KW-0732">Signal</keyword>
<proteinExistence type="predicted"/>
<keyword evidence="3" id="KW-1185">Reference proteome</keyword>
<accession>A0A8J3F219</accession>
<gene>
    <name evidence="2" type="ORF">GCM10008066_08120</name>
</gene>
<evidence type="ECO:0000256" key="1">
    <source>
        <dbReference type="SAM" id="SignalP"/>
    </source>
</evidence>
<sequence>MKKRIYQVTVLAAGSLALSAVVHSGPVQDTLVDGAMTGGALWATATASLGNIGQLLSVQDY</sequence>
<reference evidence="3" key="1">
    <citation type="journal article" date="2019" name="Int. J. Syst. Evol. Microbiol.">
        <title>The Global Catalogue of Microorganisms (GCM) 10K type strain sequencing project: providing services to taxonomists for standard genome sequencing and annotation.</title>
        <authorList>
            <consortium name="The Broad Institute Genomics Platform"/>
            <consortium name="The Broad Institute Genome Sequencing Center for Infectious Disease"/>
            <person name="Wu L."/>
            <person name="Ma J."/>
        </authorList>
    </citation>
    <scope>NUCLEOTIDE SEQUENCE [LARGE SCALE GENOMIC DNA]</scope>
    <source>
        <strain evidence="3">CCM 2767</strain>
    </source>
</reference>
<feature type="signal peptide" evidence="1">
    <location>
        <begin position="1"/>
        <end position="24"/>
    </location>
</feature>
<protein>
    <recommendedName>
        <fullName evidence="4">Secreted protein</fullName>
    </recommendedName>
</protein>
<organism evidence="2 3">
    <name type="scientific">Oxalicibacterium faecigallinarum</name>
    <dbReference type="NCBI Taxonomy" id="573741"/>
    <lineage>
        <taxon>Bacteria</taxon>
        <taxon>Pseudomonadati</taxon>
        <taxon>Pseudomonadota</taxon>
        <taxon>Betaproteobacteria</taxon>
        <taxon>Burkholderiales</taxon>
        <taxon>Oxalobacteraceae</taxon>
        <taxon>Oxalicibacterium</taxon>
    </lineage>
</organism>
<feature type="chain" id="PRO_5035165100" description="Secreted protein" evidence="1">
    <location>
        <begin position="25"/>
        <end position="61"/>
    </location>
</feature>
<dbReference type="RefSeq" id="WP_188379987.1">
    <property type="nucleotide sequence ID" value="NZ_BMDI01000001.1"/>
</dbReference>
<evidence type="ECO:0000313" key="3">
    <source>
        <dbReference type="Proteomes" id="UP000642180"/>
    </source>
</evidence>
<comment type="caution">
    <text evidence="2">The sequence shown here is derived from an EMBL/GenBank/DDBJ whole genome shotgun (WGS) entry which is preliminary data.</text>
</comment>
<dbReference type="AlphaFoldDB" id="A0A8J3F219"/>
<evidence type="ECO:0000313" key="2">
    <source>
        <dbReference type="EMBL" id="GGI17266.1"/>
    </source>
</evidence>
<name>A0A8J3F219_9BURK</name>
<dbReference type="EMBL" id="BMDI01000001">
    <property type="protein sequence ID" value="GGI17266.1"/>
    <property type="molecule type" value="Genomic_DNA"/>
</dbReference>